<dbReference type="Pfam" id="PF04117">
    <property type="entry name" value="Mpv17_PMP22"/>
    <property type="match status" value="1"/>
</dbReference>
<sequence>MNTSTVKKTYHPLLQKYLNELASHPLRTKALTTGFLCFLQEVLGNHFAGVPIRKPPYNAPFTTQLLARSHVNVKSAKMALYGFLVSAPMSHYLIGLLQRAFAGKTSKGARLAQILASNLLVAPIQTSAYLASMAIINGKDISKTIKEGFFTVIRVQWVASPLSLIFAQNFIPIELWVPFFNAVQFALGTFFNTRVKKAALKKAKDKDRK</sequence>
<protein>
    <recommendedName>
        <fullName evidence="9">Peroxisomal membrane protein PMP22</fullName>
    </recommendedName>
</protein>
<evidence type="ECO:0000313" key="8">
    <source>
        <dbReference type="Proteomes" id="UP000054549"/>
    </source>
</evidence>
<feature type="transmembrane region" description="Helical" evidence="6">
    <location>
        <begin position="173"/>
        <end position="192"/>
    </location>
</feature>
<comment type="subcellular location">
    <subcellularLocation>
        <location evidence="1">Membrane</location>
        <topology evidence="1">Multi-pass membrane protein</topology>
    </subcellularLocation>
</comment>
<dbReference type="InterPro" id="IPR007248">
    <property type="entry name" value="Mpv17_PMP22"/>
</dbReference>
<feature type="transmembrane region" description="Helical" evidence="6">
    <location>
        <begin position="114"/>
        <end position="136"/>
    </location>
</feature>
<dbReference type="HOGENOM" id="CLU_066033_1_0_1"/>
<gene>
    <name evidence="7" type="ORF">M378DRAFT_183142</name>
</gene>
<organism evidence="7 8">
    <name type="scientific">Amanita muscaria (strain Koide BX008)</name>
    <dbReference type="NCBI Taxonomy" id="946122"/>
    <lineage>
        <taxon>Eukaryota</taxon>
        <taxon>Fungi</taxon>
        <taxon>Dikarya</taxon>
        <taxon>Basidiomycota</taxon>
        <taxon>Agaricomycotina</taxon>
        <taxon>Agaricomycetes</taxon>
        <taxon>Agaricomycetidae</taxon>
        <taxon>Agaricales</taxon>
        <taxon>Pluteineae</taxon>
        <taxon>Amanitaceae</taxon>
        <taxon>Amanita</taxon>
    </lineage>
</organism>
<keyword evidence="5 6" id="KW-0472">Membrane</keyword>
<evidence type="ECO:0008006" key="9">
    <source>
        <dbReference type="Google" id="ProtNLM"/>
    </source>
</evidence>
<dbReference type="Proteomes" id="UP000054549">
    <property type="component" value="Unassembled WGS sequence"/>
</dbReference>
<name>A0A0C2T733_AMAMK</name>
<dbReference type="GO" id="GO:0005778">
    <property type="term" value="C:peroxisomal membrane"/>
    <property type="evidence" value="ECO:0007669"/>
    <property type="project" value="TreeGrafter"/>
</dbReference>
<dbReference type="AlphaFoldDB" id="A0A0C2T733"/>
<dbReference type="PANTHER" id="PTHR11266:SF93">
    <property type="entry name" value="INTEGRAL MEMBRANE PROTEIN 25D9-6"/>
    <property type="match status" value="1"/>
</dbReference>
<accession>A0A0C2T733</accession>
<dbReference type="EMBL" id="KN818222">
    <property type="protein sequence ID" value="KIL71795.1"/>
    <property type="molecule type" value="Genomic_DNA"/>
</dbReference>
<dbReference type="InParanoid" id="A0A0C2T733"/>
<evidence type="ECO:0000256" key="6">
    <source>
        <dbReference type="RuleBase" id="RU363053"/>
    </source>
</evidence>
<evidence type="ECO:0000256" key="1">
    <source>
        <dbReference type="ARBA" id="ARBA00004141"/>
    </source>
</evidence>
<proteinExistence type="inferred from homology"/>
<dbReference type="OrthoDB" id="860at2759"/>
<keyword evidence="3 6" id="KW-0812">Transmembrane</keyword>
<keyword evidence="8" id="KW-1185">Reference proteome</keyword>
<evidence type="ECO:0000256" key="3">
    <source>
        <dbReference type="ARBA" id="ARBA00022692"/>
    </source>
</evidence>
<keyword evidence="4 6" id="KW-1133">Transmembrane helix</keyword>
<evidence type="ECO:0000256" key="4">
    <source>
        <dbReference type="ARBA" id="ARBA00022989"/>
    </source>
</evidence>
<evidence type="ECO:0000313" key="7">
    <source>
        <dbReference type="EMBL" id="KIL71795.1"/>
    </source>
</evidence>
<dbReference type="STRING" id="946122.A0A0C2T733"/>
<comment type="similarity">
    <text evidence="2 6">Belongs to the peroxisomal membrane protein PXMP2/4 family.</text>
</comment>
<dbReference type="PANTHER" id="PTHR11266">
    <property type="entry name" value="PEROXISOMAL MEMBRANE PROTEIN 2, PXMP2 MPV17"/>
    <property type="match status" value="1"/>
</dbReference>
<reference evidence="7 8" key="1">
    <citation type="submission" date="2014-04" db="EMBL/GenBank/DDBJ databases">
        <title>Evolutionary Origins and Diversification of the Mycorrhizal Mutualists.</title>
        <authorList>
            <consortium name="DOE Joint Genome Institute"/>
            <consortium name="Mycorrhizal Genomics Consortium"/>
            <person name="Kohler A."/>
            <person name="Kuo A."/>
            <person name="Nagy L.G."/>
            <person name="Floudas D."/>
            <person name="Copeland A."/>
            <person name="Barry K.W."/>
            <person name="Cichocki N."/>
            <person name="Veneault-Fourrey C."/>
            <person name="LaButti K."/>
            <person name="Lindquist E.A."/>
            <person name="Lipzen A."/>
            <person name="Lundell T."/>
            <person name="Morin E."/>
            <person name="Murat C."/>
            <person name="Riley R."/>
            <person name="Ohm R."/>
            <person name="Sun H."/>
            <person name="Tunlid A."/>
            <person name="Henrissat B."/>
            <person name="Grigoriev I.V."/>
            <person name="Hibbett D.S."/>
            <person name="Martin F."/>
        </authorList>
    </citation>
    <scope>NUCLEOTIDE SEQUENCE [LARGE SCALE GENOMIC DNA]</scope>
    <source>
        <strain evidence="7 8">Koide BX008</strain>
    </source>
</reference>
<evidence type="ECO:0000256" key="5">
    <source>
        <dbReference type="ARBA" id="ARBA00023136"/>
    </source>
</evidence>
<evidence type="ECO:0000256" key="2">
    <source>
        <dbReference type="ARBA" id="ARBA00006824"/>
    </source>
</evidence>